<dbReference type="InterPro" id="IPR011004">
    <property type="entry name" value="Trimer_LpxA-like_sf"/>
</dbReference>
<sequence length="191" mass="21422">MPYNILHQSLFVLRFRYLSSIKSIVRKIYFGVFGMKVGHHTKLPSIRVTWPHQVEIGDNCQLEPDIFFKFDGVWEKGPSICIGNNVFIGANCEFNISKKIIIGDESMIASGCKFIDHNHDTSAILKEHRGRDEEKEIKIGYDVWLGFNVIVLMGVEIGDSAIIAAGSVVTKSVPPHEIWAGIPAKKIGKRV</sequence>
<evidence type="ECO:0000256" key="2">
    <source>
        <dbReference type="ARBA" id="ARBA00022737"/>
    </source>
</evidence>
<dbReference type="Pfam" id="PF14602">
    <property type="entry name" value="Hexapep_2"/>
    <property type="match status" value="2"/>
</dbReference>
<dbReference type="GO" id="GO:0016746">
    <property type="term" value="F:acyltransferase activity"/>
    <property type="evidence" value="ECO:0007669"/>
    <property type="project" value="UniProtKB-KW"/>
</dbReference>
<dbReference type="EMBL" id="SLUP01000003">
    <property type="protein sequence ID" value="TCL66700.1"/>
    <property type="molecule type" value="Genomic_DNA"/>
</dbReference>
<dbReference type="Proteomes" id="UP000295455">
    <property type="component" value="Unassembled WGS sequence"/>
</dbReference>
<dbReference type="InterPro" id="IPR051159">
    <property type="entry name" value="Hexapeptide_acetyltransf"/>
</dbReference>
<keyword evidence="1 4" id="KW-0808">Transferase</keyword>
<name>A0A4R1RLE8_9FLAO</name>
<dbReference type="RefSeq" id="WP_165876120.1">
    <property type="nucleotide sequence ID" value="NZ_OX156936.1"/>
</dbReference>
<dbReference type="AlphaFoldDB" id="A0A4R1RLE8"/>
<evidence type="ECO:0000313" key="5">
    <source>
        <dbReference type="Proteomes" id="UP000295455"/>
    </source>
</evidence>
<dbReference type="PANTHER" id="PTHR23416">
    <property type="entry name" value="SIALIC ACID SYNTHASE-RELATED"/>
    <property type="match status" value="1"/>
</dbReference>
<proteinExistence type="predicted"/>
<keyword evidence="5" id="KW-1185">Reference proteome</keyword>
<keyword evidence="2" id="KW-0677">Repeat</keyword>
<protein>
    <submittedName>
        <fullName evidence="4">Succinyltransferase-like protein</fullName>
    </submittedName>
</protein>
<accession>A0A4R1RLE8</accession>
<dbReference type="SUPFAM" id="SSF51161">
    <property type="entry name" value="Trimeric LpxA-like enzymes"/>
    <property type="match status" value="1"/>
</dbReference>
<dbReference type="InterPro" id="IPR018357">
    <property type="entry name" value="Hexapep_transf_CS"/>
</dbReference>
<reference evidence="4 5" key="1">
    <citation type="submission" date="2019-03" db="EMBL/GenBank/DDBJ databases">
        <title>Genomic Encyclopedia of Type Strains, Phase IV (KMG-IV): sequencing the most valuable type-strain genomes for metagenomic binning, comparative biology and taxonomic classification.</title>
        <authorList>
            <person name="Goeker M."/>
        </authorList>
    </citation>
    <scope>NUCLEOTIDE SEQUENCE [LARGE SCALE GENOMIC DNA]</scope>
    <source>
        <strain evidence="4 5">DSM 18792</strain>
    </source>
</reference>
<keyword evidence="3" id="KW-0012">Acyltransferase</keyword>
<dbReference type="CDD" id="cd04647">
    <property type="entry name" value="LbH_MAT_like"/>
    <property type="match status" value="1"/>
</dbReference>
<dbReference type="PROSITE" id="PS00101">
    <property type="entry name" value="HEXAPEP_TRANSFERASES"/>
    <property type="match status" value="1"/>
</dbReference>
<dbReference type="Gene3D" id="2.160.10.10">
    <property type="entry name" value="Hexapeptide repeat proteins"/>
    <property type="match status" value="1"/>
</dbReference>
<evidence type="ECO:0000256" key="3">
    <source>
        <dbReference type="ARBA" id="ARBA00023315"/>
    </source>
</evidence>
<evidence type="ECO:0000313" key="4">
    <source>
        <dbReference type="EMBL" id="TCL66700.1"/>
    </source>
</evidence>
<comment type="caution">
    <text evidence="4">The sequence shown here is derived from an EMBL/GenBank/DDBJ whole genome shotgun (WGS) entry which is preliminary data.</text>
</comment>
<evidence type="ECO:0000256" key="1">
    <source>
        <dbReference type="ARBA" id="ARBA00022679"/>
    </source>
</evidence>
<dbReference type="InterPro" id="IPR001451">
    <property type="entry name" value="Hexapep"/>
</dbReference>
<organism evidence="4 5">
    <name type="scientific">Mariniflexile fucanivorans</name>
    <dbReference type="NCBI Taxonomy" id="264023"/>
    <lineage>
        <taxon>Bacteria</taxon>
        <taxon>Pseudomonadati</taxon>
        <taxon>Bacteroidota</taxon>
        <taxon>Flavobacteriia</taxon>
        <taxon>Flavobacteriales</taxon>
        <taxon>Flavobacteriaceae</taxon>
        <taxon>Mariniflexile</taxon>
    </lineage>
</organism>
<gene>
    <name evidence="4" type="ORF">EV196_103113</name>
</gene>